<feature type="transmembrane region" description="Helical" evidence="1">
    <location>
        <begin position="50"/>
        <end position="67"/>
    </location>
</feature>
<evidence type="ECO:0000313" key="4">
    <source>
        <dbReference type="Proteomes" id="UP001161276"/>
    </source>
</evidence>
<feature type="signal peptide" evidence="2">
    <location>
        <begin position="1"/>
        <end position="22"/>
    </location>
</feature>
<comment type="caution">
    <text evidence="3">The sequence shown here is derived from an EMBL/GenBank/DDBJ whole genome shotgun (WGS) entry which is preliminary data.</text>
</comment>
<dbReference type="AlphaFoldDB" id="A0AA42WIL1"/>
<name>A0AA42WIL1_9BURK</name>
<dbReference type="PROSITE" id="PS51257">
    <property type="entry name" value="PROKAR_LIPOPROTEIN"/>
    <property type="match status" value="1"/>
</dbReference>
<feature type="transmembrane region" description="Helical" evidence="1">
    <location>
        <begin position="116"/>
        <end position="138"/>
    </location>
</feature>
<reference evidence="3" key="1">
    <citation type="submission" date="2022-09" db="EMBL/GenBank/DDBJ databases">
        <title>Intensive care unit water sources are persistently colonized with multi-drug resistant bacteria and are the site of extensive horizontal gene transfer of antibiotic resistance genes.</title>
        <authorList>
            <person name="Diorio-Toth L."/>
        </authorList>
    </citation>
    <scope>NUCLEOTIDE SEQUENCE</scope>
    <source>
        <strain evidence="3">GD03676</strain>
    </source>
</reference>
<gene>
    <name evidence="3" type="ORF">N5K24_29315</name>
</gene>
<keyword evidence="1" id="KW-0472">Membrane</keyword>
<proteinExistence type="predicted"/>
<keyword evidence="1" id="KW-0812">Transmembrane</keyword>
<protein>
    <submittedName>
        <fullName evidence="3">Uncharacterized protein</fullName>
    </submittedName>
</protein>
<dbReference type="Proteomes" id="UP001161276">
    <property type="component" value="Unassembled WGS sequence"/>
</dbReference>
<evidence type="ECO:0000256" key="1">
    <source>
        <dbReference type="SAM" id="Phobius"/>
    </source>
</evidence>
<keyword evidence="2" id="KW-0732">Signal</keyword>
<evidence type="ECO:0000313" key="3">
    <source>
        <dbReference type="EMBL" id="MDH2054532.1"/>
    </source>
</evidence>
<feature type="transmembrane region" description="Helical" evidence="1">
    <location>
        <begin position="79"/>
        <end position="96"/>
    </location>
</feature>
<sequence>MRTFLLRVCDLLLLAAAAASFGACLTSILTTDAYGWVVPDAPYVYGPRDFYADAVMAGLAGLIALTLAERFQAVRRSLAGRLAATLAAALIALYLAPPAPVVFGNTWAPGEATRELFLAQWHLVLPLALAVVALRAVFWRLCARRAG</sequence>
<organism evidence="3 4">
    <name type="scientific">Achromobacter marplatensis</name>
    <dbReference type="NCBI Taxonomy" id="470868"/>
    <lineage>
        <taxon>Bacteria</taxon>
        <taxon>Pseudomonadati</taxon>
        <taxon>Pseudomonadota</taxon>
        <taxon>Betaproteobacteria</taxon>
        <taxon>Burkholderiales</taxon>
        <taxon>Alcaligenaceae</taxon>
        <taxon>Achromobacter</taxon>
    </lineage>
</organism>
<evidence type="ECO:0000256" key="2">
    <source>
        <dbReference type="SAM" id="SignalP"/>
    </source>
</evidence>
<keyword evidence="1" id="KW-1133">Transmembrane helix</keyword>
<accession>A0AA42WIL1</accession>
<feature type="chain" id="PRO_5041319632" evidence="2">
    <location>
        <begin position="23"/>
        <end position="147"/>
    </location>
</feature>
<dbReference type="RefSeq" id="WP_280029847.1">
    <property type="nucleotide sequence ID" value="NZ_JAOCKG010000023.1"/>
</dbReference>
<dbReference type="EMBL" id="JAOCKG010000023">
    <property type="protein sequence ID" value="MDH2054532.1"/>
    <property type="molecule type" value="Genomic_DNA"/>
</dbReference>